<dbReference type="EMBL" id="LOHS01000030">
    <property type="protein sequence ID" value="OAH15910.1"/>
    <property type="molecule type" value="Genomic_DNA"/>
</dbReference>
<name>A0A177HYW9_9ACTN</name>
<protein>
    <submittedName>
        <fullName evidence="10">Putative aliphatic sulfonates transport permease protein SsuC</fullName>
    </submittedName>
</protein>
<dbReference type="SUPFAM" id="SSF161098">
    <property type="entry name" value="MetI-like"/>
    <property type="match status" value="1"/>
</dbReference>
<dbReference type="GO" id="GO:0010438">
    <property type="term" value="P:cellular response to sulfur starvation"/>
    <property type="evidence" value="ECO:0007669"/>
    <property type="project" value="TreeGrafter"/>
</dbReference>
<evidence type="ECO:0000256" key="1">
    <source>
        <dbReference type="ARBA" id="ARBA00004651"/>
    </source>
</evidence>
<dbReference type="STRING" id="1716141.STSP_06930"/>
<keyword evidence="11" id="KW-1185">Reference proteome</keyword>
<feature type="transmembrane region" description="Helical" evidence="7">
    <location>
        <begin position="183"/>
        <end position="207"/>
    </location>
</feature>
<evidence type="ECO:0000313" key="10">
    <source>
        <dbReference type="EMBL" id="OAH15910.1"/>
    </source>
</evidence>
<gene>
    <name evidence="10" type="primary">ssuC_2</name>
    <name evidence="10" type="ORF">STSP_06930</name>
</gene>
<evidence type="ECO:0000256" key="6">
    <source>
        <dbReference type="ARBA" id="ARBA00023136"/>
    </source>
</evidence>
<reference evidence="10 11" key="1">
    <citation type="submission" date="2015-12" db="EMBL/GenBank/DDBJ databases">
        <title>Genome sequence of Streptomyces sp. G25.</title>
        <authorList>
            <person name="Poehlein A."/>
            <person name="Roettig A."/>
            <person name="Hiessl S."/>
            <person name="Hauschild P."/>
            <person name="Schauer J."/>
            <person name="Madkour M.H."/>
            <person name="Al-Ansari A.M."/>
            <person name="Almakishah N.H."/>
            <person name="Steinbuechel A."/>
            <person name="Daniel R."/>
        </authorList>
    </citation>
    <scope>NUCLEOTIDE SEQUENCE [LARGE SCALE GENOMIC DNA]</scope>
    <source>
        <strain evidence="11">G25(2015)</strain>
    </source>
</reference>
<evidence type="ECO:0000256" key="7">
    <source>
        <dbReference type="RuleBase" id="RU363032"/>
    </source>
</evidence>
<evidence type="ECO:0000256" key="2">
    <source>
        <dbReference type="ARBA" id="ARBA00022448"/>
    </source>
</evidence>
<dbReference type="InterPro" id="IPR035906">
    <property type="entry name" value="MetI-like_sf"/>
</dbReference>
<dbReference type="InterPro" id="IPR000515">
    <property type="entry name" value="MetI-like"/>
</dbReference>
<feature type="transmembrane region" description="Helical" evidence="7">
    <location>
        <begin position="7"/>
        <end position="25"/>
    </location>
</feature>
<dbReference type="PANTHER" id="PTHR30151">
    <property type="entry name" value="ALKANE SULFONATE ABC TRANSPORTER-RELATED, MEMBRANE SUBUNIT"/>
    <property type="match status" value="1"/>
</dbReference>
<dbReference type="GO" id="GO:0005886">
    <property type="term" value="C:plasma membrane"/>
    <property type="evidence" value="ECO:0007669"/>
    <property type="project" value="UniProtKB-SubCell"/>
</dbReference>
<evidence type="ECO:0000256" key="5">
    <source>
        <dbReference type="ARBA" id="ARBA00022989"/>
    </source>
</evidence>
<keyword evidence="4 7" id="KW-0812">Transmembrane</keyword>
<feature type="transmembrane region" description="Helical" evidence="7">
    <location>
        <begin position="98"/>
        <end position="117"/>
    </location>
</feature>
<comment type="subcellular location">
    <subcellularLocation>
        <location evidence="1 7">Cell membrane</location>
        <topology evidence="1 7">Multi-pass membrane protein</topology>
    </subcellularLocation>
</comment>
<keyword evidence="3" id="KW-1003">Cell membrane</keyword>
<sequence length="316" mass="34393">MKHLALRLFFVIALPALLVATWWLASDDSTDVYWPPLRTILTAFPEVWTGERLRDDVLPSVLRLSAGYASAAVAGVVLGTVIGSYRRVRAVCEPVLEFLRAVPPPVLVPVIMLFAGIGDTMKIAVIASGCVWPVLLNTVEGVRAVDSVMSETARSYGITGVARLRHVVLRSASPQIFAGLRQALSIGIILMVISEMFAASNGLGFTIVQFQRGFAIPDMWTGILLLGLLGVLLSLLFQLVERRALGWYHGLRAASLSRLGSPPGRRSRFRVTDRAQPSSVGPPRSPKLSASLEQGGPPRPLETDAPLRLTRRRRSQ</sequence>
<feature type="region of interest" description="Disordered" evidence="8">
    <location>
        <begin position="259"/>
        <end position="316"/>
    </location>
</feature>
<evidence type="ECO:0000256" key="3">
    <source>
        <dbReference type="ARBA" id="ARBA00022475"/>
    </source>
</evidence>
<evidence type="ECO:0000259" key="9">
    <source>
        <dbReference type="PROSITE" id="PS50928"/>
    </source>
</evidence>
<feature type="transmembrane region" description="Helical" evidence="7">
    <location>
        <begin position="123"/>
        <end position="145"/>
    </location>
</feature>
<keyword evidence="6 7" id="KW-0472">Membrane</keyword>
<dbReference type="GO" id="GO:0055085">
    <property type="term" value="P:transmembrane transport"/>
    <property type="evidence" value="ECO:0007669"/>
    <property type="project" value="InterPro"/>
</dbReference>
<dbReference type="CDD" id="cd06261">
    <property type="entry name" value="TM_PBP2"/>
    <property type="match status" value="1"/>
</dbReference>
<dbReference type="Gene3D" id="1.10.3720.10">
    <property type="entry name" value="MetI-like"/>
    <property type="match status" value="1"/>
</dbReference>
<comment type="caution">
    <text evidence="10">The sequence shown here is derived from an EMBL/GenBank/DDBJ whole genome shotgun (WGS) entry which is preliminary data.</text>
</comment>
<keyword evidence="5 7" id="KW-1133">Transmembrane helix</keyword>
<dbReference type="AlphaFoldDB" id="A0A177HYW9"/>
<keyword evidence="2 7" id="KW-0813">Transport</keyword>
<organism evidence="10 11">
    <name type="scientific">Streptomyces jeddahensis</name>
    <dbReference type="NCBI Taxonomy" id="1716141"/>
    <lineage>
        <taxon>Bacteria</taxon>
        <taxon>Bacillati</taxon>
        <taxon>Actinomycetota</taxon>
        <taxon>Actinomycetes</taxon>
        <taxon>Kitasatosporales</taxon>
        <taxon>Streptomycetaceae</taxon>
        <taxon>Streptomyces</taxon>
    </lineage>
</organism>
<dbReference type="PATRIC" id="fig|1716141.3.peg.737"/>
<evidence type="ECO:0000256" key="4">
    <source>
        <dbReference type="ARBA" id="ARBA00022692"/>
    </source>
</evidence>
<dbReference type="Proteomes" id="UP000077381">
    <property type="component" value="Unassembled WGS sequence"/>
</dbReference>
<proteinExistence type="inferred from homology"/>
<evidence type="ECO:0000313" key="11">
    <source>
        <dbReference type="Proteomes" id="UP000077381"/>
    </source>
</evidence>
<evidence type="ECO:0000256" key="8">
    <source>
        <dbReference type="SAM" id="MobiDB-lite"/>
    </source>
</evidence>
<feature type="transmembrane region" description="Helical" evidence="7">
    <location>
        <begin position="66"/>
        <end position="86"/>
    </location>
</feature>
<dbReference type="PROSITE" id="PS50928">
    <property type="entry name" value="ABC_TM1"/>
    <property type="match status" value="1"/>
</dbReference>
<dbReference type="Pfam" id="PF00528">
    <property type="entry name" value="BPD_transp_1"/>
    <property type="match status" value="1"/>
</dbReference>
<feature type="domain" description="ABC transmembrane type-1" evidence="9">
    <location>
        <begin position="57"/>
        <end position="241"/>
    </location>
</feature>
<accession>A0A177HYW9</accession>
<feature type="transmembrane region" description="Helical" evidence="7">
    <location>
        <begin position="219"/>
        <end position="240"/>
    </location>
</feature>
<comment type="similarity">
    <text evidence="7">Belongs to the binding-protein-dependent transport system permease family.</text>
</comment>
<dbReference type="PANTHER" id="PTHR30151:SF25">
    <property type="entry name" value="TAURINE TRANSPORT SYSTEM PERMEASE PROTEIN TAUC"/>
    <property type="match status" value="1"/>
</dbReference>